<protein>
    <submittedName>
        <fullName evidence="1">Uncharacterized protein</fullName>
    </submittedName>
</protein>
<name>A0A2R4WDV8_9HYPH</name>
<gene>
    <name evidence="1" type="ORF">DA075_01095</name>
</gene>
<dbReference type="EMBL" id="CP028843">
    <property type="protein sequence ID" value="AWB19701.1"/>
    <property type="molecule type" value="Genomic_DNA"/>
</dbReference>
<dbReference type="OrthoDB" id="9785923at2"/>
<proteinExistence type="predicted"/>
<sequence length="190" mass="21556">MIDYLDHVEESEVIRLADNLGPSHILNDRSVFSMLPKLFCLTDPDLLLNADLPKNFLGELAYLTDLHQVGKAGFALDISDRYLMRDALVFSGGKMVKIWEHEEQFWHNPLPPLPGGDPVYDAILDTTFALDNKDHFQHANIWRAVRVGGRFTARHLSWYREAGIPIEEARAYAKSQRYSTCLRDATSLGG</sequence>
<organism evidence="1 2">
    <name type="scientific">Methylobacterium currus</name>
    <dbReference type="NCBI Taxonomy" id="2051553"/>
    <lineage>
        <taxon>Bacteria</taxon>
        <taxon>Pseudomonadati</taxon>
        <taxon>Pseudomonadota</taxon>
        <taxon>Alphaproteobacteria</taxon>
        <taxon>Hyphomicrobiales</taxon>
        <taxon>Methylobacteriaceae</taxon>
        <taxon>Methylobacterium</taxon>
    </lineage>
</organism>
<dbReference type="Proteomes" id="UP000244755">
    <property type="component" value="Chromosome 1"/>
</dbReference>
<evidence type="ECO:0000313" key="1">
    <source>
        <dbReference type="EMBL" id="AWB19701.1"/>
    </source>
</evidence>
<evidence type="ECO:0000313" key="2">
    <source>
        <dbReference type="Proteomes" id="UP000244755"/>
    </source>
</evidence>
<dbReference type="RefSeq" id="WP_099951627.1">
    <property type="nucleotide sequence ID" value="NZ_CP028843.1"/>
</dbReference>
<reference evidence="1 2" key="1">
    <citation type="submission" date="2018-04" db="EMBL/GenBank/DDBJ databases">
        <title>Methylobacterium sp. PR1016A genome.</title>
        <authorList>
            <person name="Park W."/>
        </authorList>
    </citation>
    <scope>NUCLEOTIDE SEQUENCE [LARGE SCALE GENOMIC DNA]</scope>
    <source>
        <strain evidence="1 2">PR1016A</strain>
    </source>
</reference>
<dbReference type="KEGG" id="mee:DA075_01095"/>
<accession>A0A2R4WDV8</accession>
<dbReference type="AlphaFoldDB" id="A0A2R4WDV8"/>
<keyword evidence="2" id="KW-1185">Reference proteome</keyword>